<dbReference type="InParanoid" id="A0A1B7N222"/>
<keyword evidence="3" id="KW-1185">Reference proteome</keyword>
<accession>A0A1B7N222</accession>
<reference evidence="2 3" key="1">
    <citation type="submission" date="2016-06" db="EMBL/GenBank/DDBJ databases">
        <title>Comparative genomics of the ectomycorrhizal sister species Rhizopogon vinicolor and Rhizopogon vesiculosus (Basidiomycota: Boletales) reveals a divergence of the mating type B locus.</title>
        <authorList>
            <consortium name="DOE Joint Genome Institute"/>
            <person name="Mujic A.B."/>
            <person name="Kuo A."/>
            <person name="Tritt A."/>
            <person name="Lipzen A."/>
            <person name="Chen C."/>
            <person name="Johnson J."/>
            <person name="Sharma A."/>
            <person name="Barry K."/>
            <person name="Grigoriev I.V."/>
            <person name="Spatafora J.W."/>
        </authorList>
    </citation>
    <scope>NUCLEOTIDE SEQUENCE [LARGE SCALE GENOMIC DNA]</scope>
    <source>
        <strain evidence="2 3">AM-OR11-026</strain>
    </source>
</reference>
<gene>
    <name evidence="2" type="ORF">K503DRAFT_769999</name>
</gene>
<feature type="region of interest" description="Disordered" evidence="1">
    <location>
        <begin position="1"/>
        <end position="29"/>
    </location>
</feature>
<protein>
    <submittedName>
        <fullName evidence="2">Uncharacterized protein</fullName>
    </submittedName>
</protein>
<name>A0A1B7N222_9AGAM</name>
<sequence>MSPSSSAPTVPPLCTAHSSNPSHEGTAHISPHPSHWHWLAFVDSTFGDVRCQ</sequence>
<dbReference type="EMBL" id="KV448271">
    <property type="protein sequence ID" value="OAX38905.1"/>
    <property type="molecule type" value="Genomic_DNA"/>
</dbReference>
<dbReference type="AlphaFoldDB" id="A0A1B7N222"/>
<dbReference type="Proteomes" id="UP000092154">
    <property type="component" value="Unassembled WGS sequence"/>
</dbReference>
<evidence type="ECO:0000256" key="1">
    <source>
        <dbReference type="SAM" id="MobiDB-lite"/>
    </source>
</evidence>
<organism evidence="2 3">
    <name type="scientific">Rhizopogon vinicolor AM-OR11-026</name>
    <dbReference type="NCBI Taxonomy" id="1314800"/>
    <lineage>
        <taxon>Eukaryota</taxon>
        <taxon>Fungi</taxon>
        <taxon>Dikarya</taxon>
        <taxon>Basidiomycota</taxon>
        <taxon>Agaricomycotina</taxon>
        <taxon>Agaricomycetes</taxon>
        <taxon>Agaricomycetidae</taxon>
        <taxon>Boletales</taxon>
        <taxon>Suillineae</taxon>
        <taxon>Rhizopogonaceae</taxon>
        <taxon>Rhizopogon</taxon>
    </lineage>
</organism>
<evidence type="ECO:0000313" key="2">
    <source>
        <dbReference type="EMBL" id="OAX38905.1"/>
    </source>
</evidence>
<evidence type="ECO:0000313" key="3">
    <source>
        <dbReference type="Proteomes" id="UP000092154"/>
    </source>
</evidence>
<proteinExistence type="predicted"/>